<evidence type="ECO:0000313" key="10">
    <source>
        <dbReference type="EMBL" id="OAA49266.1"/>
    </source>
</evidence>
<dbReference type="InterPro" id="IPR036396">
    <property type="entry name" value="Cyt_P450_sf"/>
</dbReference>
<dbReference type="AlphaFoldDB" id="A0A167INN9"/>
<dbReference type="GO" id="GO:0020037">
    <property type="term" value="F:heme binding"/>
    <property type="evidence" value="ECO:0007669"/>
    <property type="project" value="InterPro"/>
</dbReference>
<dbReference type="OrthoDB" id="1470350at2759"/>
<keyword evidence="9" id="KW-0812">Transmembrane</keyword>
<gene>
    <name evidence="10" type="ORF">NOR_01189</name>
</gene>
<evidence type="ECO:0000256" key="8">
    <source>
        <dbReference type="RuleBase" id="RU000461"/>
    </source>
</evidence>
<keyword evidence="4 7" id="KW-0479">Metal-binding</keyword>
<dbReference type="GO" id="GO:0016705">
    <property type="term" value="F:oxidoreductase activity, acting on paired donors, with incorporation or reduction of molecular oxygen"/>
    <property type="evidence" value="ECO:0007669"/>
    <property type="project" value="InterPro"/>
</dbReference>
<keyword evidence="3 7" id="KW-0349">Heme</keyword>
<evidence type="ECO:0000256" key="7">
    <source>
        <dbReference type="PIRSR" id="PIRSR602403-1"/>
    </source>
</evidence>
<proteinExistence type="inferred from homology"/>
<keyword evidence="11" id="KW-1185">Reference proteome</keyword>
<name>A0A167INN9_METRR</name>
<dbReference type="InterPro" id="IPR050121">
    <property type="entry name" value="Cytochrome_P450_monoxygenase"/>
</dbReference>
<evidence type="ECO:0000256" key="4">
    <source>
        <dbReference type="ARBA" id="ARBA00022723"/>
    </source>
</evidence>
<dbReference type="PANTHER" id="PTHR24305:SF232">
    <property type="entry name" value="P450, PUTATIVE (EUROFUNG)-RELATED"/>
    <property type="match status" value="1"/>
</dbReference>
<comment type="similarity">
    <text evidence="2 8">Belongs to the cytochrome P450 family.</text>
</comment>
<keyword evidence="9" id="KW-0472">Membrane</keyword>
<organism evidence="10 11">
    <name type="scientific">Metarhizium rileyi (strain RCEF 4871)</name>
    <name type="common">Nomuraea rileyi</name>
    <dbReference type="NCBI Taxonomy" id="1649241"/>
    <lineage>
        <taxon>Eukaryota</taxon>
        <taxon>Fungi</taxon>
        <taxon>Dikarya</taxon>
        <taxon>Ascomycota</taxon>
        <taxon>Pezizomycotina</taxon>
        <taxon>Sordariomycetes</taxon>
        <taxon>Hypocreomycetidae</taxon>
        <taxon>Hypocreales</taxon>
        <taxon>Clavicipitaceae</taxon>
        <taxon>Metarhizium</taxon>
    </lineage>
</organism>
<dbReference type="PANTHER" id="PTHR24305">
    <property type="entry name" value="CYTOCHROME P450"/>
    <property type="match status" value="1"/>
</dbReference>
<dbReference type="Gene3D" id="1.10.630.10">
    <property type="entry name" value="Cytochrome P450"/>
    <property type="match status" value="1"/>
</dbReference>
<dbReference type="SUPFAM" id="SSF48264">
    <property type="entry name" value="Cytochrome P450"/>
    <property type="match status" value="1"/>
</dbReference>
<feature type="transmembrane region" description="Helical" evidence="9">
    <location>
        <begin position="14"/>
        <end position="35"/>
    </location>
</feature>
<dbReference type="InterPro" id="IPR001128">
    <property type="entry name" value="Cyt_P450"/>
</dbReference>
<dbReference type="InterPro" id="IPR017972">
    <property type="entry name" value="Cyt_P450_CS"/>
</dbReference>
<keyword evidence="9" id="KW-1133">Transmembrane helix</keyword>
<comment type="cofactor">
    <cofactor evidence="1 7">
        <name>heme</name>
        <dbReference type="ChEBI" id="CHEBI:30413"/>
    </cofactor>
</comment>
<comment type="caution">
    <text evidence="10">The sequence shown here is derived from an EMBL/GenBank/DDBJ whole genome shotgun (WGS) entry which is preliminary data.</text>
</comment>
<feature type="binding site" description="axial binding residue" evidence="7">
    <location>
        <position position="534"/>
    </location>
    <ligand>
        <name>heme</name>
        <dbReference type="ChEBI" id="CHEBI:30413"/>
    </ligand>
    <ligandPart>
        <name>Fe</name>
        <dbReference type="ChEBI" id="CHEBI:18248"/>
    </ligandPart>
</feature>
<dbReference type="GO" id="GO:0005506">
    <property type="term" value="F:iron ion binding"/>
    <property type="evidence" value="ECO:0007669"/>
    <property type="project" value="InterPro"/>
</dbReference>
<accession>A0A167INN9</accession>
<reference evidence="10 11" key="1">
    <citation type="journal article" date="2016" name="Genome Biol. Evol.">
        <title>Divergent and convergent evolution of fungal pathogenicity.</title>
        <authorList>
            <person name="Shang Y."/>
            <person name="Xiao G."/>
            <person name="Zheng P."/>
            <person name="Cen K."/>
            <person name="Zhan S."/>
            <person name="Wang C."/>
        </authorList>
    </citation>
    <scope>NUCLEOTIDE SEQUENCE [LARGE SCALE GENOMIC DNA]</scope>
    <source>
        <strain evidence="10 11">RCEF 4871</strain>
    </source>
</reference>
<protein>
    <submittedName>
        <fullName evidence="10">Cytochrome P450</fullName>
    </submittedName>
</protein>
<dbReference type="STRING" id="1081105.A0A167INN9"/>
<evidence type="ECO:0000256" key="2">
    <source>
        <dbReference type="ARBA" id="ARBA00010617"/>
    </source>
</evidence>
<sequence>MTLSPSLDLAAQEAFLSLDVYTSTFILVCATLFLLRRLAMPKPLPGIPYDPESAKRIFGDLPGFAGASNEREWVLSHGMKLQSPIFQIFLKPFQKPFVFVTDFYEMAEISMRRTKEFDRSYLTIGMLEGIIPEQLVTLHSHDPKYKKNKELVRDLMSPTFLQKVSAPHIYAAVLRTIGLWDKKLDLCGGQPFEAGEDVHHAALDMIVVSAFGLDVEKTHLVKKHSFLRPGSVPDKNEKHMNQVFEFEDVPLDPELGALTTLAESTRYALRSPFPRLLHWYNRNFSPTMKGAQSLVREMRHREIAASIKRRDDGQTEWCALDHMIARETAIAEKEGRQANFHTQAIASELLGYLIGGHETTSAAIRWGIKFLTDDQRCQSSLRNALRAAYPAAVSENRLPSLSEILKTHVPYLDAVVEENLRCGKVLSMTLRDALVDTEVLGMSIPKGTSVGIVSIGPGMTTASTTIPFDESKYTRGPAAKEYMQKYGRFDDVGIETYYPERWLKATTDDKGREVTDFDANAGPILAFGKGPRACFGRKLAYLEMRIFFTLVFLKYTFDGIPRELAGHEETVYLTRAPTNVFVKLGQV</sequence>
<keyword evidence="5 7" id="KW-0408">Iron</keyword>
<dbReference type="PRINTS" id="PR00465">
    <property type="entry name" value="EP450IV"/>
</dbReference>
<dbReference type="GO" id="GO:0004497">
    <property type="term" value="F:monooxygenase activity"/>
    <property type="evidence" value="ECO:0007669"/>
    <property type="project" value="UniProtKB-KW"/>
</dbReference>
<keyword evidence="8" id="KW-0560">Oxidoreductase</keyword>
<evidence type="ECO:0000256" key="6">
    <source>
        <dbReference type="ARBA" id="ARBA00023033"/>
    </source>
</evidence>
<evidence type="ECO:0000256" key="9">
    <source>
        <dbReference type="SAM" id="Phobius"/>
    </source>
</evidence>
<dbReference type="Pfam" id="PF00067">
    <property type="entry name" value="p450"/>
    <property type="match status" value="2"/>
</dbReference>
<evidence type="ECO:0000256" key="1">
    <source>
        <dbReference type="ARBA" id="ARBA00001971"/>
    </source>
</evidence>
<evidence type="ECO:0000313" key="11">
    <source>
        <dbReference type="Proteomes" id="UP000243498"/>
    </source>
</evidence>
<keyword evidence="6 8" id="KW-0503">Monooxygenase</keyword>
<dbReference type="Proteomes" id="UP000243498">
    <property type="component" value="Unassembled WGS sequence"/>
</dbReference>
<dbReference type="EMBL" id="AZHC01000003">
    <property type="protein sequence ID" value="OAA49266.1"/>
    <property type="molecule type" value="Genomic_DNA"/>
</dbReference>
<evidence type="ECO:0000256" key="3">
    <source>
        <dbReference type="ARBA" id="ARBA00022617"/>
    </source>
</evidence>
<dbReference type="OMA" id="VPEMMGY"/>
<dbReference type="PRINTS" id="PR00385">
    <property type="entry name" value="P450"/>
</dbReference>
<evidence type="ECO:0000256" key="5">
    <source>
        <dbReference type="ARBA" id="ARBA00023004"/>
    </source>
</evidence>
<dbReference type="InterPro" id="IPR002403">
    <property type="entry name" value="Cyt_P450_E_grp-IV"/>
</dbReference>
<dbReference type="PROSITE" id="PS00086">
    <property type="entry name" value="CYTOCHROME_P450"/>
    <property type="match status" value="1"/>
</dbReference>